<feature type="compositionally biased region" description="Acidic residues" evidence="1">
    <location>
        <begin position="488"/>
        <end position="507"/>
    </location>
</feature>
<dbReference type="RefSeq" id="XP_047767681.1">
    <property type="nucleotide sequence ID" value="XM_047911995.1"/>
</dbReference>
<evidence type="ECO:0000256" key="1">
    <source>
        <dbReference type="SAM" id="MobiDB-lite"/>
    </source>
</evidence>
<feature type="region of interest" description="Disordered" evidence="1">
    <location>
        <begin position="80"/>
        <end position="120"/>
    </location>
</feature>
<evidence type="ECO:0008006" key="6">
    <source>
        <dbReference type="Google" id="ProtNLM"/>
    </source>
</evidence>
<keyword evidence="5" id="KW-1185">Reference proteome</keyword>
<sequence length="894" mass="98626">MAKKKAQNGRAKQKQKAKGGNTPRTPRPSYAQQQMLADSDWDEDTPIHFRGFAQQNSPSFTPRSANAAPKLRHTGISFVSAGVDTSSLPQPRDTDGDIALDDSDSEDEDEEDIDDSELQTNIMEADIEISEQGMANMHIQTSHIQFEDDTATASTSDLNTIGVGKSPERRPADVDMSDNLFVVDTVGDASLASKSKANGKRPVKRAPSPARSDSSEEVIVFSGRNKPTIFNNPVTRSAKPTPAPPVRSSRQQSPHVTDDLLNALSTAPRQSTLPPSGWGSRPTKQPSQPNDAWEPAPETPYWKKNKGKPRPDLGPSAAEMKRLEQSPPKDSKVQFANPKGKENEKGAEDTIASLQADWKKTLRDKKAAQLDFQELASNESSKSSKSSKRRTKRGRKKDNRAMRAAITSDDDASDSEATYDYMMNMRAQAALDGADDVDAALLASLNVDSRFPPAMVVDGKPVSDGELLPRHKKTTSQPEGTYKLNEVSDWEDEDDSEMNPDPDELSSDDSRDMDSSDLEDELEYAQREQWEDEDDLRQRRADRMTDEQVARLLAKQEELGMGSDELILDNGMDISDDGFGDIQAARAGLGDLSKYSFGHATKTPSMRRHRGDRKENFPDASMLADAVDQYGENGFDIMDYERPSLRPRKKGRKGQLPEELEILSDEDLKEELRSQWDTDRGKKAAKKAEREELRREGLLGSAGRKGKADLSQRYPLGMDMKQVHDELRDFLRSDEHRERAFPPMAKIDRKALHEIAMALNLNSNSRGAGKKRFTVVTKTSRTAIYDQGMFNDVIKESTRGFLTNTKATRIAKRNARGSTRGGRGGGRGGGGLDAATVRHGELVGAGAAEISSNSFGHRMMEKMGWSKGTALGKDRDGLLVPVEQRMRVGTAGLS</sequence>
<dbReference type="InterPro" id="IPR051189">
    <property type="entry name" value="Splicing_assoc_domain"/>
</dbReference>
<dbReference type="InterPro" id="IPR001374">
    <property type="entry name" value="R3H_dom"/>
</dbReference>
<feature type="region of interest" description="Disordered" evidence="1">
    <location>
        <begin position="145"/>
        <end position="176"/>
    </location>
</feature>
<dbReference type="OrthoDB" id="21470at2759"/>
<feature type="compositionally biased region" description="Polar residues" evidence="1">
    <location>
        <begin position="263"/>
        <end position="274"/>
    </location>
</feature>
<dbReference type="SUPFAM" id="SSF82708">
    <property type="entry name" value="R3H domain"/>
    <property type="match status" value="1"/>
</dbReference>
<dbReference type="PANTHER" id="PTHR14195">
    <property type="entry name" value="G PATCH DOMAIN CONTAINING PROTEIN 2"/>
    <property type="match status" value="1"/>
</dbReference>
<dbReference type="InterPro" id="IPR036867">
    <property type="entry name" value="R3H_dom_sf"/>
</dbReference>
<dbReference type="SMART" id="SM00443">
    <property type="entry name" value="G_patch"/>
    <property type="match status" value="1"/>
</dbReference>
<dbReference type="InterPro" id="IPR000467">
    <property type="entry name" value="G_patch_dom"/>
</dbReference>
<dbReference type="GO" id="GO:0003676">
    <property type="term" value="F:nucleic acid binding"/>
    <property type="evidence" value="ECO:0007669"/>
    <property type="project" value="UniProtKB-UniRule"/>
</dbReference>
<feature type="compositionally biased region" description="Basic and acidic residues" evidence="1">
    <location>
        <begin position="319"/>
        <end position="332"/>
    </location>
</feature>
<dbReference type="OMA" id="GMANMHI"/>
<dbReference type="EMBL" id="CP090173">
    <property type="protein sequence ID" value="UJO23315.1"/>
    <property type="molecule type" value="Genomic_DNA"/>
</dbReference>
<accession>A0A9Q8PJ21</accession>
<evidence type="ECO:0000313" key="5">
    <source>
        <dbReference type="Proteomes" id="UP000756132"/>
    </source>
</evidence>
<dbReference type="Proteomes" id="UP000756132">
    <property type="component" value="Chromosome 11"/>
</dbReference>
<feature type="region of interest" description="Disordered" evidence="1">
    <location>
        <begin position="671"/>
        <end position="706"/>
    </location>
</feature>
<protein>
    <recommendedName>
        <fullName evidence="6">Protein SQS1</fullName>
    </recommendedName>
</protein>
<feature type="compositionally biased region" description="Basic residues" evidence="1">
    <location>
        <begin position="1"/>
        <end position="17"/>
    </location>
</feature>
<feature type="compositionally biased region" description="Acidic residues" evidence="1">
    <location>
        <begin position="96"/>
        <end position="117"/>
    </location>
</feature>
<dbReference type="PROSITE" id="PS51061">
    <property type="entry name" value="R3H"/>
    <property type="match status" value="1"/>
</dbReference>
<evidence type="ECO:0000259" key="3">
    <source>
        <dbReference type="PROSITE" id="PS51061"/>
    </source>
</evidence>
<dbReference type="Gene3D" id="3.30.1370.50">
    <property type="entry name" value="R3H-like domain"/>
    <property type="match status" value="1"/>
</dbReference>
<reference evidence="4" key="2">
    <citation type="journal article" date="2022" name="Microb. Genom.">
        <title>A chromosome-scale genome assembly of the tomato pathogen Cladosporium fulvum reveals a compartmentalized genome architecture and the presence of a dispensable chromosome.</title>
        <authorList>
            <person name="Zaccaron A.Z."/>
            <person name="Chen L.H."/>
            <person name="Samaras A."/>
            <person name="Stergiopoulos I."/>
        </authorList>
    </citation>
    <scope>NUCLEOTIDE SEQUENCE</scope>
    <source>
        <strain evidence="4">Race5_Kim</strain>
    </source>
</reference>
<dbReference type="PROSITE" id="PS50174">
    <property type="entry name" value="G_PATCH"/>
    <property type="match status" value="1"/>
</dbReference>
<dbReference type="KEGG" id="ffu:CLAFUR5_12847"/>
<feature type="compositionally biased region" description="Polar residues" evidence="1">
    <location>
        <begin position="53"/>
        <end position="64"/>
    </location>
</feature>
<proteinExistence type="predicted"/>
<gene>
    <name evidence="4" type="ORF">CLAFUR5_12847</name>
</gene>
<organism evidence="4 5">
    <name type="scientific">Passalora fulva</name>
    <name type="common">Tomato leaf mold</name>
    <name type="synonym">Cladosporium fulvum</name>
    <dbReference type="NCBI Taxonomy" id="5499"/>
    <lineage>
        <taxon>Eukaryota</taxon>
        <taxon>Fungi</taxon>
        <taxon>Dikarya</taxon>
        <taxon>Ascomycota</taxon>
        <taxon>Pezizomycotina</taxon>
        <taxon>Dothideomycetes</taxon>
        <taxon>Dothideomycetidae</taxon>
        <taxon>Mycosphaerellales</taxon>
        <taxon>Mycosphaerellaceae</taxon>
        <taxon>Fulvia</taxon>
    </lineage>
</organism>
<evidence type="ECO:0000313" key="4">
    <source>
        <dbReference type="EMBL" id="UJO23315.1"/>
    </source>
</evidence>
<feature type="compositionally biased region" description="Basic and acidic residues" evidence="1">
    <location>
        <begin position="671"/>
        <end position="697"/>
    </location>
</feature>
<feature type="domain" description="G-patch" evidence="2">
    <location>
        <begin position="852"/>
        <end position="894"/>
    </location>
</feature>
<feature type="region of interest" description="Disordered" evidence="1">
    <location>
        <begin position="188"/>
        <end position="352"/>
    </location>
</feature>
<dbReference type="Pfam" id="PF01585">
    <property type="entry name" value="G-patch"/>
    <property type="match status" value="1"/>
</dbReference>
<feature type="compositionally biased region" description="Basic and acidic residues" evidence="1">
    <location>
        <begin position="339"/>
        <end position="348"/>
    </location>
</feature>
<dbReference type="Pfam" id="PF01424">
    <property type="entry name" value="R3H"/>
    <property type="match status" value="1"/>
</dbReference>
<reference evidence="4" key="1">
    <citation type="submission" date="2021-12" db="EMBL/GenBank/DDBJ databases">
        <authorList>
            <person name="Zaccaron A."/>
            <person name="Stergiopoulos I."/>
        </authorList>
    </citation>
    <scope>NUCLEOTIDE SEQUENCE</scope>
    <source>
        <strain evidence="4">Race5_Kim</strain>
    </source>
</reference>
<dbReference type="AlphaFoldDB" id="A0A9Q8PJ21"/>
<evidence type="ECO:0000259" key="2">
    <source>
        <dbReference type="PROSITE" id="PS50174"/>
    </source>
</evidence>
<name>A0A9Q8PJ21_PASFU</name>
<dbReference type="SMART" id="SM00393">
    <property type="entry name" value="R3H"/>
    <property type="match status" value="1"/>
</dbReference>
<feature type="region of interest" description="Disordered" evidence="1">
    <location>
        <begin position="450"/>
        <end position="542"/>
    </location>
</feature>
<feature type="region of interest" description="Disordered" evidence="1">
    <location>
        <begin position="1"/>
        <end position="68"/>
    </location>
</feature>
<dbReference type="GeneID" id="71992725"/>
<feature type="region of interest" description="Disordered" evidence="1">
    <location>
        <begin position="372"/>
        <end position="415"/>
    </location>
</feature>
<feature type="compositionally biased region" description="Basic residues" evidence="1">
    <location>
        <begin position="385"/>
        <end position="398"/>
    </location>
</feature>
<feature type="domain" description="R3H" evidence="3">
    <location>
        <begin position="717"/>
        <end position="780"/>
    </location>
</feature>